<proteinExistence type="predicted"/>
<evidence type="ECO:0000313" key="4">
    <source>
        <dbReference type="Proteomes" id="UP000194286"/>
    </source>
</evidence>
<reference evidence="1 3" key="2">
    <citation type="submission" date="2016-09" db="EMBL/GenBank/DDBJ databases">
        <title>Lactobacillus reuteri KLR3006, genome sequencing and assembly.</title>
        <authorList>
            <person name="Lee J.-Y."/>
            <person name="Kim E.B."/>
            <person name="Choi Y.-J."/>
        </authorList>
    </citation>
    <scope>NUCLEOTIDE SEQUENCE [LARGE SCALE GENOMIC DNA]</scope>
    <source>
        <strain evidence="1 3">KLR3006</strain>
    </source>
</reference>
<protein>
    <submittedName>
        <fullName evidence="2">Uncharacterized protein</fullName>
    </submittedName>
</protein>
<evidence type="ECO:0000313" key="1">
    <source>
        <dbReference type="EMBL" id="OTA84011.1"/>
    </source>
</evidence>
<evidence type="ECO:0000313" key="2">
    <source>
        <dbReference type="EMBL" id="OTA88411.1"/>
    </source>
</evidence>
<dbReference type="AlphaFoldDB" id="A0A1Y2ULA4"/>
<gene>
    <name evidence="2" type="ORF">BHL82_10945</name>
    <name evidence="1" type="ORF">BHL83_07560</name>
</gene>
<accession>A0A1Y2ULA4</accession>
<dbReference type="Proteomes" id="UP000194286">
    <property type="component" value="Unassembled WGS sequence"/>
</dbReference>
<dbReference type="EMBL" id="MIMU01000029">
    <property type="protein sequence ID" value="OTA88411.1"/>
    <property type="molecule type" value="Genomic_DNA"/>
</dbReference>
<dbReference type="EMBL" id="MIMV01000204">
    <property type="protein sequence ID" value="OTA84011.1"/>
    <property type="molecule type" value="Genomic_DNA"/>
</dbReference>
<dbReference type="Proteomes" id="UP000194219">
    <property type="component" value="Unassembled WGS sequence"/>
</dbReference>
<name>A0A1Y2ULA4_LIMRT</name>
<evidence type="ECO:0000313" key="3">
    <source>
        <dbReference type="Proteomes" id="UP000194219"/>
    </source>
</evidence>
<reference evidence="2 4" key="1">
    <citation type="submission" date="2016-09" db="EMBL/GenBank/DDBJ databases">
        <title>Lactobacillus reuteri KLR3005, genome sequencing and assembly.</title>
        <authorList>
            <person name="Lee J.-Y."/>
            <person name="Kim E.B."/>
            <person name="Choi Y.-J."/>
        </authorList>
    </citation>
    <scope>NUCLEOTIDE SEQUENCE [LARGE SCALE GENOMIC DNA]</scope>
    <source>
        <strain evidence="2 4">KLR3005</strain>
    </source>
</reference>
<sequence length="64" mass="7313">MLTTQARLAMRNNQPVRLVGDLYHIINIKRVNGTSRMIATIKKIGLAEGKYEPIDVDIEYLERA</sequence>
<organism evidence="2 4">
    <name type="scientific">Limosilactobacillus reuteri</name>
    <name type="common">Lactobacillus reuteri</name>
    <dbReference type="NCBI Taxonomy" id="1598"/>
    <lineage>
        <taxon>Bacteria</taxon>
        <taxon>Bacillati</taxon>
        <taxon>Bacillota</taxon>
        <taxon>Bacilli</taxon>
        <taxon>Lactobacillales</taxon>
        <taxon>Lactobacillaceae</taxon>
        <taxon>Limosilactobacillus</taxon>
    </lineage>
</organism>
<comment type="caution">
    <text evidence="2">The sequence shown here is derived from an EMBL/GenBank/DDBJ whole genome shotgun (WGS) entry which is preliminary data.</text>
</comment>
<dbReference type="RefSeq" id="WP_003663937.1">
    <property type="nucleotide sequence ID" value="NZ_JAJGVW010000175.1"/>
</dbReference>